<feature type="domain" description="F-box" evidence="1">
    <location>
        <begin position="4"/>
        <end position="50"/>
    </location>
</feature>
<comment type="caution">
    <text evidence="2">The sequence shown here is derived from an EMBL/GenBank/DDBJ whole genome shotgun (WGS) entry which is preliminary data.</text>
</comment>
<gene>
    <name evidence="2" type="ORF">GE061_016979</name>
</gene>
<dbReference type="InterPro" id="IPR036047">
    <property type="entry name" value="F-box-like_dom_sf"/>
</dbReference>
<evidence type="ECO:0000313" key="3">
    <source>
        <dbReference type="Proteomes" id="UP000466442"/>
    </source>
</evidence>
<name>A0A8S9XJS0_APOLU</name>
<dbReference type="InterPro" id="IPR001810">
    <property type="entry name" value="F-box_dom"/>
</dbReference>
<dbReference type="OrthoDB" id="6574427at2759"/>
<dbReference type="Gene3D" id="1.20.1280.50">
    <property type="match status" value="1"/>
</dbReference>
<dbReference type="AlphaFoldDB" id="A0A8S9XJS0"/>
<dbReference type="EMBL" id="WIXP02000007">
    <property type="protein sequence ID" value="KAF6208521.1"/>
    <property type="molecule type" value="Genomic_DNA"/>
</dbReference>
<evidence type="ECO:0000259" key="1">
    <source>
        <dbReference type="PROSITE" id="PS50181"/>
    </source>
</evidence>
<keyword evidence="3" id="KW-1185">Reference proteome</keyword>
<dbReference type="SUPFAM" id="SSF81383">
    <property type="entry name" value="F-box domain"/>
    <property type="match status" value="1"/>
</dbReference>
<dbReference type="Proteomes" id="UP000466442">
    <property type="component" value="Unassembled WGS sequence"/>
</dbReference>
<reference evidence="2" key="1">
    <citation type="journal article" date="2021" name="Mol. Ecol. Resour.">
        <title>Apolygus lucorum genome provides insights into omnivorousness and mesophyll feeding.</title>
        <authorList>
            <person name="Liu Y."/>
            <person name="Liu H."/>
            <person name="Wang H."/>
            <person name="Huang T."/>
            <person name="Liu B."/>
            <person name="Yang B."/>
            <person name="Yin L."/>
            <person name="Li B."/>
            <person name="Zhang Y."/>
            <person name="Zhang S."/>
            <person name="Jiang F."/>
            <person name="Zhang X."/>
            <person name="Ren Y."/>
            <person name="Wang B."/>
            <person name="Wang S."/>
            <person name="Lu Y."/>
            <person name="Wu K."/>
            <person name="Fan W."/>
            <person name="Wang G."/>
        </authorList>
    </citation>
    <scope>NUCLEOTIDE SEQUENCE</scope>
    <source>
        <strain evidence="2">12Hb</strain>
    </source>
</reference>
<dbReference type="Pfam" id="PF12937">
    <property type="entry name" value="F-box-like"/>
    <property type="match status" value="1"/>
</dbReference>
<accession>A0A8S9XJS0</accession>
<dbReference type="PROSITE" id="PS50181">
    <property type="entry name" value="FBOX"/>
    <property type="match status" value="1"/>
</dbReference>
<protein>
    <recommendedName>
        <fullName evidence="1">F-box domain-containing protein</fullName>
    </recommendedName>
</protein>
<dbReference type="SMART" id="SM00256">
    <property type="entry name" value="FBOX"/>
    <property type="match status" value="1"/>
</dbReference>
<organism evidence="2 3">
    <name type="scientific">Apolygus lucorum</name>
    <name type="common">Small green plant bug</name>
    <name type="synonym">Lygocoris lucorum</name>
    <dbReference type="NCBI Taxonomy" id="248454"/>
    <lineage>
        <taxon>Eukaryota</taxon>
        <taxon>Metazoa</taxon>
        <taxon>Ecdysozoa</taxon>
        <taxon>Arthropoda</taxon>
        <taxon>Hexapoda</taxon>
        <taxon>Insecta</taxon>
        <taxon>Pterygota</taxon>
        <taxon>Neoptera</taxon>
        <taxon>Paraneoptera</taxon>
        <taxon>Hemiptera</taxon>
        <taxon>Heteroptera</taxon>
        <taxon>Panheteroptera</taxon>
        <taxon>Cimicomorpha</taxon>
        <taxon>Miridae</taxon>
        <taxon>Mirini</taxon>
        <taxon>Apolygus</taxon>
    </lineage>
</organism>
<sequence length="504" mass="58768">MSAGNQLLGLPQEVFEEVLLYLNLEDIFSCEKVCVGWKNAINSNKLWRHLYEKNVPSGFHKVFSDGKKLQSEGQIGGEHRGLKMLCSWRRKFVDFDTLKENWRSGQFVDEDITLGKELSSLYYRNTIITDYDLFSALSSGRSMRHEFFKMKDNSLHADDSFGKTCYDSIKLVNNVLVVVKGYFMQVYSKDNVYIKKFEAFFDENQPCETEDALQKLKRRFKCDLDDCVPRCNHNGEFFVGSWLRPKHRNNSFHIWNLESSTKIKTVNILKGELLINIRISMENHNVVGLIFSRAKHTTLRSYDLKTMSYTNFDISKEGEWGEKMVFTKTYLTIVLSKTQKAVLLYDVDGACVAALETPQLYHPCYCRELPLGNSGRRTTMGHFKVSGDILVMTERWRPEKINQGSVSRQIRAFDLSKMSDLDIFSVPSSRNHYMKVHVHLNDLMLVRTMDSMLIRDMKARNFTYKLPYGDFIPPDPSSTKMIVWNVYEKFVWGKTNKIKILYFW</sequence>
<proteinExistence type="predicted"/>
<evidence type="ECO:0000313" key="2">
    <source>
        <dbReference type="EMBL" id="KAF6208521.1"/>
    </source>
</evidence>